<dbReference type="Proteomes" id="UP001596297">
    <property type="component" value="Unassembled WGS sequence"/>
</dbReference>
<organism evidence="9 10">
    <name type="scientific">Deinococcus lacus</name>
    <dbReference type="NCBI Taxonomy" id="392561"/>
    <lineage>
        <taxon>Bacteria</taxon>
        <taxon>Thermotogati</taxon>
        <taxon>Deinococcota</taxon>
        <taxon>Deinococci</taxon>
        <taxon>Deinococcales</taxon>
        <taxon>Deinococcaceae</taxon>
        <taxon>Deinococcus</taxon>
    </lineage>
</organism>
<evidence type="ECO:0000259" key="8">
    <source>
        <dbReference type="Pfam" id="PF02687"/>
    </source>
</evidence>
<dbReference type="Pfam" id="PF02687">
    <property type="entry name" value="FtsX"/>
    <property type="match status" value="1"/>
</dbReference>
<evidence type="ECO:0000256" key="7">
    <source>
        <dbReference type="SAM" id="Phobius"/>
    </source>
</evidence>
<keyword evidence="3" id="KW-1003">Cell membrane</keyword>
<evidence type="ECO:0000256" key="1">
    <source>
        <dbReference type="ARBA" id="ARBA00004651"/>
    </source>
</evidence>
<feature type="transmembrane region" description="Helical" evidence="7">
    <location>
        <begin position="12"/>
        <end position="33"/>
    </location>
</feature>
<evidence type="ECO:0000256" key="3">
    <source>
        <dbReference type="ARBA" id="ARBA00022475"/>
    </source>
</evidence>
<dbReference type="EMBL" id="JBHSWD010000001">
    <property type="protein sequence ID" value="MFC6590854.1"/>
    <property type="molecule type" value="Genomic_DNA"/>
</dbReference>
<keyword evidence="2" id="KW-0813">Transport</keyword>
<evidence type="ECO:0000256" key="4">
    <source>
        <dbReference type="ARBA" id="ARBA00022692"/>
    </source>
</evidence>
<evidence type="ECO:0000313" key="9">
    <source>
        <dbReference type="EMBL" id="MFC6590854.1"/>
    </source>
</evidence>
<evidence type="ECO:0000256" key="2">
    <source>
        <dbReference type="ARBA" id="ARBA00022448"/>
    </source>
</evidence>
<accession>A0ABW1YD74</accession>
<protein>
    <submittedName>
        <fullName evidence="9">ABC transporter permease</fullName>
    </submittedName>
</protein>
<evidence type="ECO:0000256" key="6">
    <source>
        <dbReference type="ARBA" id="ARBA00023136"/>
    </source>
</evidence>
<sequence length="336" mass="35265">MFLGLKELKYNWLRSALLGGIAALLAFMVFMLLGLTRGLSQDSAAWLLESPAQTFLTTQDSQGNFTRSFIGPAAVKAVQEKWPQAAPFAQSFVSFSVNQPQGPQLGGVLLGVEPGSLLAPAAVAGSSLGPGGVVADISLQEDGVQLGDTLILKPGGERLRVTGFTQSARLNHQPAVFVSLADWQKLSPRAAGTVSGLGLPEADVPPLAGLRAQSRAGALQALQGYKEEQGSLLMIQVFLVAVSALVMAVFFYVMTLQKTAQFGLLKALGARLSTLAGSVIVQVLTLSLLATVVAAAATYGVTQVLPDGIPFALSWGRLRRVLPCCWPCRCWAACSA</sequence>
<name>A0ABW1YD74_9DEIO</name>
<keyword evidence="5 7" id="KW-1133">Transmembrane helix</keyword>
<keyword evidence="4 7" id="KW-0812">Transmembrane</keyword>
<evidence type="ECO:0000313" key="10">
    <source>
        <dbReference type="Proteomes" id="UP001596297"/>
    </source>
</evidence>
<keyword evidence="10" id="KW-1185">Reference proteome</keyword>
<comment type="subcellular location">
    <subcellularLocation>
        <location evidence="1">Cell membrane</location>
        <topology evidence="1">Multi-pass membrane protein</topology>
    </subcellularLocation>
</comment>
<reference evidence="10" key="1">
    <citation type="journal article" date="2019" name="Int. J. Syst. Evol. Microbiol.">
        <title>The Global Catalogue of Microorganisms (GCM) 10K type strain sequencing project: providing services to taxonomists for standard genome sequencing and annotation.</title>
        <authorList>
            <consortium name="The Broad Institute Genomics Platform"/>
            <consortium name="The Broad Institute Genome Sequencing Center for Infectious Disease"/>
            <person name="Wu L."/>
            <person name="Ma J."/>
        </authorList>
    </citation>
    <scope>NUCLEOTIDE SEQUENCE [LARGE SCALE GENOMIC DNA]</scope>
    <source>
        <strain evidence="10">CGMCC 1.15772</strain>
    </source>
</reference>
<feature type="transmembrane region" description="Helical" evidence="7">
    <location>
        <begin position="275"/>
        <end position="301"/>
    </location>
</feature>
<comment type="caution">
    <text evidence="9">The sequence shown here is derived from an EMBL/GenBank/DDBJ whole genome shotgun (WGS) entry which is preliminary data.</text>
</comment>
<dbReference type="InterPro" id="IPR051125">
    <property type="entry name" value="ABC-4/HrtB_transporter"/>
</dbReference>
<evidence type="ECO:0000256" key="5">
    <source>
        <dbReference type="ARBA" id="ARBA00022989"/>
    </source>
</evidence>
<gene>
    <name evidence="9" type="ORF">ACFP81_01585</name>
</gene>
<dbReference type="RefSeq" id="WP_380081860.1">
    <property type="nucleotide sequence ID" value="NZ_JBHSWD010000001.1"/>
</dbReference>
<dbReference type="PANTHER" id="PTHR43738:SF1">
    <property type="entry name" value="HEMIN TRANSPORT SYSTEM PERMEASE PROTEIN HRTB-RELATED"/>
    <property type="match status" value="1"/>
</dbReference>
<keyword evidence="6 7" id="KW-0472">Membrane</keyword>
<feature type="transmembrane region" description="Helical" evidence="7">
    <location>
        <begin position="232"/>
        <end position="255"/>
    </location>
</feature>
<feature type="domain" description="ABC3 transporter permease C-terminal" evidence="8">
    <location>
        <begin position="235"/>
        <end position="315"/>
    </location>
</feature>
<dbReference type="PANTHER" id="PTHR43738">
    <property type="entry name" value="ABC TRANSPORTER, MEMBRANE PROTEIN"/>
    <property type="match status" value="1"/>
</dbReference>
<dbReference type="InterPro" id="IPR003838">
    <property type="entry name" value="ABC3_permease_C"/>
</dbReference>
<proteinExistence type="predicted"/>